<evidence type="ECO:0000313" key="3">
    <source>
        <dbReference type="EMBL" id="ODV74219.1"/>
    </source>
</evidence>
<dbReference type="OrthoDB" id="4090479at2759"/>
<feature type="region of interest" description="Disordered" evidence="1">
    <location>
        <begin position="235"/>
        <end position="262"/>
    </location>
</feature>
<dbReference type="Proteomes" id="UP000094389">
    <property type="component" value="Unassembled WGS sequence"/>
</dbReference>
<feature type="region of interest" description="Disordered" evidence="1">
    <location>
        <begin position="1"/>
        <end position="124"/>
    </location>
</feature>
<dbReference type="InterPro" id="IPR057511">
    <property type="entry name" value="WH_GDS1"/>
</dbReference>
<organism evidence="3 4">
    <name type="scientific">Cyberlindnera jadinii (strain ATCC 18201 / CBS 1600 / BCRC 20928 / JCM 3617 / NBRC 0987 / NRRL Y-1542)</name>
    <name type="common">Torula yeast</name>
    <name type="synonym">Candida utilis</name>
    <dbReference type="NCBI Taxonomy" id="983966"/>
    <lineage>
        <taxon>Eukaryota</taxon>
        <taxon>Fungi</taxon>
        <taxon>Dikarya</taxon>
        <taxon>Ascomycota</taxon>
        <taxon>Saccharomycotina</taxon>
        <taxon>Saccharomycetes</taxon>
        <taxon>Phaffomycetales</taxon>
        <taxon>Phaffomycetaceae</taxon>
        <taxon>Cyberlindnera</taxon>
    </lineage>
</organism>
<keyword evidence="4" id="KW-1185">Reference proteome</keyword>
<feature type="domain" description="GDS1 winged helix" evidence="2">
    <location>
        <begin position="123"/>
        <end position="220"/>
    </location>
</feature>
<feature type="compositionally biased region" description="Polar residues" evidence="1">
    <location>
        <begin position="99"/>
        <end position="113"/>
    </location>
</feature>
<dbReference type="RefSeq" id="XP_020071258.1">
    <property type="nucleotide sequence ID" value="XM_020216302.1"/>
</dbReference>
<proteinExistence type="predicted"/>
<dbReference type="Pfam" id="PF25318">
    <property type="entry name" value="WHD_GDS1"/>
    <property type="match status" value="1"/>
</dbReference>
<evidence type="ECO:0000256" key="1">
    <source>
        <dbReference type="SAM" id="MobiDB-lite"/>
    </source>
</evidence>
<feature type="compositionally biased region" description="Low complexity" evidence="1">
    <location>
        <begin position="38"/>
        <end position="83"/>
    </location>
</feature>
<feature type="compositionally biased region" description="Basic and acidic residues" evidence="1">
    <location>
        <begin position="243"/>
        <end position="262"/>
    </location>
</feature>
<feature type="compositionally biased region" description="Polar residues" evidence="1">
    <location>
        <begin position="15"/>
        <end position="24"/>
    </location>
</feature>
<dbReference type="AlphaFoldDB" id="A0A1E4S3W9"/>
<evidence type="ECO:0000259" key="2">
    <source>
        <dbReference type="Pfam" id="PF25318"/>
    </source>
</evidence>
<gene>
    <name evidence="3" type="ORF">CYBJADRAFT_172208</name>
</gene>
<sequence length="459" mass="49342">MALANRRPVAFPVSEATSTSSPSFKPSRLSLDSGYSVSKAASKKIAAASIKESTPEESLSGSSSEDVEASPTSSVATTVSTGSTKHKEKKEKKEKVKGSSRQPIATGISTTIPVTGERPRPQEHKSLDDNVLFAIFEILYEKDPEGKGMTVKQICDILVERHPEMANLSSKTSNLVSAKLNAYVKRIEKGEKSLIYALSREWADASPKRMVYVYRGMLAPDFFVHALAAIETQKAAENTSSAQDRKSLDKALKEDTPTREGEMKRRATAFDLGINRNSFADLQLDLTLPNIAIPYSSAPVTASLGIGATLDTEGASKKALAFKKDTNTAVSDDDFDAFDQFDDSFDTDDIRPSFRANKRSKSMSYLQSKKMRTLTVAAAAPRLSKAKSTSSPSAAAAAAALHAAALEGLSPASVSSPEYSSNETPVAAKWLQAVRNGFLTQDIETPESTSLAELDSMFA</sequence>
<accession>A0A1E4S3W9</accession>
<reference evidence="3 4" key="1">
    <citation type="journal article" date="2016" name="Proc. Natl. Acad. Sci. U.S.A.">
        <title>Comparative genomics of biotechnologically important yeasts.</title>
        <authorList>
            <person name="Riley R."/>
            <person name="Haridas S."/>
            <person name="Wolfe K.H."/>
            <person name="Lopes M.R."/>
            <person name="Hittinger C.T."/>
            <person name="Goeker M."/>
            <person name="Salamov A.A."/>
            <person name="Wisecaver J.H."/>
            <person name="Long T.M."/>
            <person name="Calvey C.H."/>
            <person name="Aerts A.L."/>
            <person name="Barry K.W."/>
            <person name="Choi C."/>
            <person name="Clum A."/>
            <person name="Coughlan A.Y."/>
            <person name="Deshpande S."/>
            <person name="Douglass A.P."/>
            <person name="Hanson S.J."/>
            <person name="Klenk H.-P."/>
            <person name="LaButti K.M."/>
            <person name="Lapidus A."/>
            <person name="Lindquist E.A."/>
            <person name="Lipzen A.M."/>
            <person name="Meier-Kolthoff J.P."/>
            <person name="Ohm R.A."/>
            <person name="Otillar R.P."/>
            <person name="Pangilinan J.L."/>
            <person name="Peng Y."/>
            <person name="Rokas A."/>
            <person name="Rosa C.A."/>
            <person name="Scheuner C."/>
            <person name="Sibirny A.A."/>
            <person name="Slot J.C."/>
            <person name="Stielow J.B."/>
            <person name="Sun H."/>
            <person name="Kurtzman C.P."/>
            <person name="Blackwell M."/>
            <person name="Grigoriev I.V."/>
            <person name="Jeffries T.W."/>
        </authorList>
    </citation>
    <scope>NUCLEOTIDE SEQUENCE [LARGE SCALE GENOMIC DNA]</scope>
    <source>
        <strain evidence="4">ATCC 18201 / CBS 1600 / BCRC 20928 / JCM 3617 / NBRC 0987 / NRRL Y-1542</strain>
    </source>
</reference>
<dbReference type="EMBL" id="KV453928">
    <property type="protein sequence ID" value="ODV74219.1"/>
    <property type="molecule type" value="Genomic_DNA"/>
</dbReference>
<dbReference type="OMA" id="RRMVYVY"/>
<protein>
    <recommendedName>
        <fullName evidence="2">GDS1 winged helix domain-containing protein</fullName>
    </recommendedName>
</protein>
<name>A0A1E4S3W9_CYBJN</name>
<evidence type="ECO:0000313" key="4">
    <source>
        <dbReference type="Proteomes" id="UP000094389"/>
    </source>
</evidence>
<dbReference type="GeneID" id="30990698"/>